<gene>
    <name evidence="2" type="ORF">FGO68_gene16247</name>
</gene>
<sequence>MILYFLFYLSCSFISTPFVCSTIYFFPHLLSIYSQISPPNFENFTTLGFWNFLQLSLAIILYLLSSFQHITLNYCYIHFSYHITFYFIKNNYHFLITMNSFSLIIQVLVQVFRTNLTYFIIYSSFSFPQIVYLIRYFLIFSFLTCSTVYFSIPSFHCSYIIFFLLFPIINDVIIFIYLFISLNYHMQKKCLMNNIYFLLLQQSLNPHQTFKTFYYRLTKLPIRLAYYMHHNSTHCNLPTLNNLILYPSLSSSKQIFLCCSFGKLNPLTFLMSLQSQNLFGL</sequence>
<accession>A0A8J8SXA7</accession>
<reference evidence="2" key="1">
    <citation type="submission" date="2019-06" db="EMBL/GenBank/DDBJ databases">
        <authorList>
            <person name="Zheng W."/>
        </authorList>
    </citation>
    <scope>NUCLEOTIDE SEQUENCE</scope>
    <source>
        <strain evidence="2">QDHG01</strain>
    </source>
</reference>
<evidence type="ECO:0000256" key="1">
    <source>
        <dbReference type="SAM" id="Phobius"/>
    </source>
</evidence>
<keyword evidence="1" id="KW-1133">Transmembrane helix</keyword>
<feature type="transmembrane region" description="Helical" evidence="1">
    <location>
        <begin position="158"/>
        <end position="180"/>
    </location>
</feature>
<keyword evidence="3" id="KW-1185">Reference proteome</keyword>
<dbReference type="EMBL" id="RRYP01017235">
    <property type="protein sequence ID" value="TNV74252.1"/>
    <property type="molecule type" value="Genomic_DNA"/>
</dbReference>
<evidence type="ECO:0000313" key="2">
    <source>
        <dbReference type="EMBL" id="TNV74252.1"/>
    </source>
</evidence>
<protein>
    <submittedName>
        <fullName evidence="2">Uncharacterized protein</fullName>
    </submittedName>
</protein>
<dbReference type="AlphaFoldDB" id="A0A8J8SXA7"/>
<feature type="transmembrane region" description="Helical" evidence="1">
    <location>
        <begin position="47"/>
        <end position="64"/>
    </location>
</feature>
<feature type="transmembrane region" description="Helical" evidence="1">
    <location>
        <begin position="71"/>
        <end position="88"/>
    </location>
</feature>
<name>A0A8J8SXA7_HALGN</name>
<proteinExistence type="predicted"/>
<dbReference type="Proteomes" id="UP000785679">
    <property type="component" value="Unassembled WGS sequence"/>
</dbReference>
<comment type="caution">
    <text evidence="2">The sequence shown here is derived from an EMBL/GenBank/DDBJ whole genome shotgun (WGS) entry which is preliminary data.</text>
</comment>
<keyword evidence="1" id="KW-0472">Membrane</keyword>
<feature type="transmembrane region" description="Helical" evidence="1">
    <location>
        <begin position="133"/>
        <end position="152"/>
    </location>
</feature>
<evidence type="ECO:0000313" key="3">
    <source>
        <dbReference type="Proteomes" id="UP000785679"/>
    </source>
</evidence>
<keyword evidence="1" id="KW-0812">Transmembrane</keyword>
<organism evidence="2 3">
    <name type="scientific">Halteria grandinella</name>
    <dbReference type="NCBI Taxonomy" id="5974"/>
    <lineage>
        <taxon>Eukaryota</taxon>
        <taxon>Sar</taxon>
        <taxon>Alveolata</taxon>
        <taxon>Ciliophora</taxon>
        <taxon>Intramacronucleata</taxon>
        <taxon>Spirotrichea</taxon>
        <taxon>Stichotrichia</taxon>
        <taxon>Sporadotrichida</taxon>
        <taxon>Halteriidae</taxon>
        <taxon>Halteria</taxon>
    </lineage>
</organism>
<feature type="transmembrane region" description="Helical" evidence="1">
    <location>
        <begin position="5"/>
        <end position="27"/>
    </location>
</feature>